<dbReference type="GeneID" id="56030979"/>
<name>A0A7D5GP42_9EURY</name>
<dbReference type="Proteomes" id="UP000509750">
    <property type="component" value="Plasmid unnamed1"/>
</dbReference>
<dbReference type="EMBL" id="CP058530">
    <property type="protein sequence ID" value="QLG29707.1"/>
    <property type="molecule type" value="Genomic_DNA"/>
</dbReference>
<dbReference type="OrthoDB" id="315488at2157"/>
<geneLocation type="plasmid" evidence="1 2">
    <name>unnamed1</name>
</geneLocation>
<evidence type="ECO:0000313" key="1">
    <source>
        <dbReference type="EMBL" id="QLG29707.1"/>
    </source>
</evidence>
<organism evidence="1 2">
    <name type="scientific">Halorarum halophilum</name>
    <dbReference type="NCBI Taxonomy" id="2743090"/>
    <lineage>
        <taxon>Archaea</taxon>
        <taxon>Methanobacteriati</taxon>
        <taxon>Methanobacteriota</taxon>
        <taxon>Stenosarchaea group</taxon>
        <taxon>Halobacteria</taxon>
        <taxon>Halobacteriales</taxon>
        <taxon>Haloferacaceae</taxon>
        <taxon>Halorarum</taxon>
    </lineage>
</organism>
<evidence type="ECO:0000313" key="2">
    <source>
        <dbReference type="Proteomes" id="UP000509750"/>
    </source>
</evidence>
<reference evidence="1 2" key="1">
    <citation type="submission" date="2020-07" db="EMBL/GenBank/DDBJ databases">
        <title>Gai3-2, isolated from salt lake.</title>
        <authorList>
            <person name="Cui H."/>
            <person name="Shi X."/>
        </authorList>
    </citation>
    <scope>NUCLEOTIDE SEQUENCE [LARGE SCALE GENOMIC DNA]</scope>
    <source>
        <strain evidence="1 2">Gai3-2</strain>
        <plasmid evidence="1 2">unnamed1</plasmid>
    </source>
</reference>
<dbReference type="SUPFAM" id="SSF50118">
    <property type="entry name" value="Cell growth inhibitor/plasmid maintenance toxic component"/>
    <property type="match status" value="1"/>
</dbReference>
<gene>
    <name evidence="1" type="ORF">HUG10_19060</name>
</gene>
<dbReference type="KEGG" id="halg:HUG10_19060"/>
<dbReference type="RefSeq" id="WP_179171281.1">
    <property type="nucleotide sequence ID" value="NZ_CP058530.1"/>
</dbReference>
<sequence length="117" mass="12820">MTDSGTNTVYEPGDVVYGEDPFKGAGAARPWIVISNHDGRPFHGDQYITLTLTTRTWPDGLLAIPEADWTHGGTPTRSYIVPWGVQSLDAADIDFWQGRLDRTLVDEAIGALVDYLG</sequence>
<dbReference type="AlphaFoldDB" id="A0A7D5GP42"/>
<accession>A0A7D5GP42</accession>
<keyword evidence="1" id="KW-0614">Plasmid</keyword>
<keyword evidence="2" id="KW-1185">Reference proteome</keyword>
<protein>
    <submittedName>
        <fullName evidence="1">Type II toxin-antitoxin system PemK/MazF family toxin</fullName>
    </submittedName>
</protein>
<proteinExistence type="predicted"/>